<dbReference type="OrthoDB" id="7446256at2"/>
<dbReference type="Pfam" id="PF12412">
    <property type="entry name" value="DUF3667"/>
    <property type="match status" value="1"/>
</dbReference>
<reference evidence="2 3" key="2">
    <citation type="journal article" date="2016" name="Genome Announc.">
        <title>Draft Genome Sequence of a Biocontrol Rhizobacterium, Chryseobacterium kwangjuense Strain KJ1R5, Isolated from Pepper (Capsicum annuum).</title>
        <authorList>
            <person name="Jeong J.J."/>
            <person name="Park H."/>
            <person name="Park B.H."/>
            <person name="Mannaa M."/>
            <person name="Sang M.K."/>
            <person name="Choi I.G."/>
            <person name="Kim K.D."/>
        </authorList>
    </citation>
    <scope>NUCLEOTIDE SEQUENCE [LARGE SCALE GENOMIC DNA]</scope>
    <source>
        <strain evidence="2 3">KJ1R5</strain>
    </source>
</reference>
<accession>A0A135W9N3</accession>
<sequence>MNEEFCSNCKQNVKPKRIDGHYILHEIEHVLHFERGILYTIRELLIRPGENIRHFISENRSRLVKPIIFIIVTSLIYTLINHFFHIEDGYMKIDDVKGSPLHSINGWVQSHYGYSNIIMGGFIAFWLKIFFKKYDYNFFEILILLCFILGMEMLIFSVFAIFEGLTKYHFMQIAAMIVFVYFSWAVGSFFDKSRVASYFKALVSYILGMITFGISIMILGALISLITRH</sequence>
<dbReference type="Proteomes" id="UP000070513">
    <property type="component" value="Unassembled WGS sequence"/>
</dbReference>
<organism evidence="2 3">
    <name type="scientific">Chryseobacterium kwangjuense</name>
    <dbReference type="NCBI Taxonomy" id="267125"/>
    <lineage>
        <taxon>Bacteria</taxon>
        <taxon>Pseudomonadati</taxon>
        <taxon>Bacteroidota</taxon>
        <taxon>Flavobacteriia</taxon>
        <taxon>Flavobacteriales</taxon>
        <taxon>Weeksellaceae</taxon>
        <taxon>Chryseobacterium group</taxon>
        <taxon>Chryseobacterium</taxon>
    </lineage>
</organism>
<comment type="caution">
    <text evidence="2">The sequence shown here is derived from an EMBL/GenBank/DDBJ whole genome shotgun (WGS) entry which is preliminary data.</text>
</comment>
<keyword evidence="1" id="KW-1133">Transmembrane helix</keyword>
<dbReference type="AlphaFoldDB" id="A0A135W9N3"/>
<evidence type="ECO:0008006" key="4">
    <source>
        <dbReference type="Google" id="ProtNLM"/>
    </source>
</evidence>
<evidence type="ECO:0000256" key="1">
    <source>
        <dbReference type="SAM" id="Phobius"/>
    </source>
</evidence>
<feature type="transmembrane region" description="Helical" evidence="1">
    <location>
        <begin position="63"/>
        <end position="84"/>
    </location>
</feature>
<evidence type="ECO:0000313" key="2">
    <source>
        <dbReference type="EMBL" id="KXH81432.1"/>
    </source>
</evidence>
<dbReference type="EMBL" id="LPUR01000016">
    <property type="protein sequence ID" value="KXH81432.1"/>
    <property type="molecule type" value="Genomic_DNA"/>
</dbReference>
<name>A0A135W9N3_9FLAO</name>
<evidence type="ECO:0000313" key="3">
    <source>
        <dbReference type="Proteomes" id="UP000070513"/>
    </source>
</evidence>
<keyword evidence="1" id="KW-0812">Transmembrane</keyword>
<feature type="transmembrane region" description="Helical" evidence="1">
    <location>
        <begin position="112"/>
        <end position="131"/>
    </location>
</feature>
<feature type="transmembrane region" description="Helical" evidence="1">
    <location>
        <begin position="202"/>
        <end position="226"/>
    </location>
</feature>
<gene>
    <name evidence="2" type="ORF">AU378_17165</name>
</gene>
<proteinExistence type="predicted"/>
<reference evidence="3" key="1">
    <citation type="submission" date="2015-12" db="EMBL/GenBank/DDBJ databases">
        <title>Genome sequence of a biocontrol rhizobacterium Chryseobacterium kwangjuense strain KJ1R5 isolated from pepper (Capsicum annuum L.).</title>
        <authorList>
            <person name="Jeong J.-J."/>
            <person name="Park H."/>
            <person name="Mannaa M."/>
            <person name="Sang M.K."/>
            <person name="Choi I.-G."/>
            <person name="Kim K.D."/>
        </authorList>
    </citation>
    <scope>NUCLEOTIDE SEQUENCE [LARGE SCALE GENOMIC DNA]</scope>
    <source>
        <strain evidence="3">KJ1R5</strain>
    </source>
</reference>
<feature type="transmembrane region" description="Helical" evidence="1">
    <location>
        <begin position="138"/>
        <end position="162"/>
    </location>
</feature>
<protein>
    <recommendedName>
        <fullName evidence="4">DUF3667 domain-containing protein</fullName>
    </recommendedName>
</protein>
<keyword evidence="1" id="KW-0472">Membrane</keyword>
<dbReference type="InterPro" id="IPR022134">
    <property type="entry name" value="DUF3667"/>
</dbReference>
<dbReference type="RefSeq" id="WP_062652610.1">
    <property type="nucleotide sequence ID" value="NZ_LPUR01000016.1"/>
</dbReference>
<feature type="transmembrane region" description="Helical" evidence="1">
    <location>
        <begin position="168"/>
        <end position="190"/>
    </location>
</feature>